<name>A0A2G3AHP9_CAPAN</name>
<feature type="domain" description="PX" evidence="4">
    <location>
        <begin position="1"/>
        <end position="102"/>
    </location>
</feature>
<dbReference type="SUPFAM" id="SSF64268">
    <property type="entry name" value="PX domain"/>
    <property type="match status" value="1"/>
</dbReference>
<dbReference type="EMBL" id="AYRZ02000001">
    <property type="protein sequence ID" value="PHT93771.1"/>
    <property type="molecule type" value="Genomic_DNA"/>
</dbReference>
<feature type="region of interest" description="Disordered" evidence="3">
    <location>
        <begin position="1"/>
        <end position="24"/>
    </location>
</feature>
<dbReference type="Gene3D" id="3.30.1520.10">
    <property type="entry name" value="Phox-like domain"/>
    <property type="match status" value="1"/>
</dbReference>
<evidence type="ECO:0000313" key="5">
    <source>
        <dbReference type="EMBL" id="PHT93771.1"/>
    </source>
</evidence>
<sequence length="112" mass="13119">MKGRVTKPKAEAKRKRKNKYQEPPEDAKLYKNFERLHRHLKDIPNYTLYLPPKRIFSSSAEDAFVHQRCVQLDKYLQDLLTIDNVADQHKVWDFLSASSKVILALVSPHTNT</sequence>
<dbReference type="AlphaFoldDB" id="A0A2G3AHP9"/>
<feature type="compositionally biased region" description="Basic residues" evidence="3">
    <location>
        <begin position="1"/>
        <end position="18"/>
    </location>
</feature>
<dbReference type="Pfam" id="PF00787">
    <property type="entry name" value="PX"/>
    <property type="match status" value="1"/>
</dbReference>
<dbReference type="InterPro" id="IPR036871">
    <property type="entry name" value="PX_dom_sf"/>
</dbReference>
<keyword evidence="2" id="KW-0963">Cytoplasm</keyword>
<dbReference type="GO" id="GO:0005768">
    <property type="term" value="C:endosome"/>
    <property type="evidence" value="ECO:0007669"/>
    <property type="project" value="UniProtKB-ARBA"/>
</dbReference>
<dbReference type="Proteomes" id="UP000222542">
    <property type="component" value="Unassembled WGS sequence"/>
</dbReference>
<comment type="subcellular location">
    <subcellularLocation>
        <location evidence="1">Cytoplasm</location>
    </subcellularLocation>
</comment>
<gene>
    <name evidence="5" type="ORF">T459_01653</name>
</gene>
<dbReference type="PANTHER" id="PTHR22999">
    <property type="entry name" value="PX SERINE/THREONINE KINASE PXK"/>
    <property type="match status" value="1"/>
</dbReference>
<evidence type="ECO:0000256" key="3">
    <source>
        <dbReference type="SAM" id="MobiDB-lite"/>
    </source>
</evidence>
<dbReference type="STRING" id="4072.A0A2G3AHP9"/>
<organism evidence="5 6">
    <name type="scientific">Capsicum annuum</name>
    <name type="common">Capsicum pepper</name>
    <dbReference type="NCBI Taxonomy" id="4072"/>
    <lineage>
        <taxon>Eukaryota</taxon>
        <taxon>Viridiplantae</taxon>
        <taxon>Streptophyta</taxon>
        <taxon>Embryophyta</taxon>
        <taxon>Tracheophyta</taxon>
        <taxon>Spermatophyta</taxon>
        <taxon>Magnoliopsida</taxon>
        <taxon>eudicotyledons</taxon>
        <taxon>Gunneridae</taxon>
        <taxon>Pentapetalae</taxon>
        <taxon>asterids</taxon>
        <taxon>lamiids</taxon>
        <taxon>Solanales</taxon>
        <taxon>Solanaceae</taxon>
        <taxon>Solanoideae</taxon>
        <taxon>Capsiceae</taxon>
        <taxon>Capsicum</taxon>
    </lineage>
</organism>
<protein>
    <recommendedName>
        <fullName evidence="4">PX domain-containing protein</fullName>
    </recommendedName>
</protein>
<dbReference type="GO" id="GO:0035091">
    <property type="term" value="F:phosphatidylinositol binding"/>
    <property type="evidence" value="ECO:0007669"/>
    <property type="project" value="InterPro"/>
</dbReference>
<evidence type="ECO:0000259" key="4">
    <source>
        <dbReference type="PROSITE" id="PS50195"/>
    </source>
</evidence>
<dbReference type="InterPro" id="IPR051837">
    <property type="entry name" value="SortingNexin/PXDomain-PKLike"/>
</dbReference>
<reference evidence="5 6" key="2">
    <citation type="journal article" date="2017" name="Genome Biol.">
        <title>New reference genome sequences of hot pepper reveal the massive evolution of plant disease-resistance genes by retroduplication.</title>
        <authorList>
            <person name="Kim S."/>
            <person name="Park J."/>
            <person name="Yeom S.I."/>
            <person name="Kim Y.M."/>
            <person name="Seo E."/>
            <person name="Kim K.T."/>
            <person name="Kim M.S."/>
            <person name="Lee J.M."/>
            <person name="Cheong K."/>
            <person name="Shin H.S."/>
            <person name="Kim S.B."/>
            <person name="Han K."/>
            <person name="Lee J."/>
            <person name="Park M."/>
            <person name="Lee H.A."/>
            <person name="Lee H.Y."/>
            <person name="Lee Y."/>
            <person name="Oh S."/>
            <person name="Lee J.H."/>
            <person name="Choi E."/>
            <person name="Choi E."/>
            <person name="Lee S.E."/>
            <person name="Jeon J."/>
            <person name="Kim H."/>
            <person name="Choi G."/>
            <person name="Song H."/>
            <person name="Lee J."/>
            <person name="Lee S.C."/>
            <person name="Kwon J.K."/>
            <person name="Lee H.Y."/>
            <person name="Koo N."/>
            <person name="Hong Y."/>
            <person name="Kim R.W."/>
            <person name="Kang W.H."/>
            <person name="Huh J.H."/>
            <person name="Kang B.C."/>
            <person name="Yang T.J."/>
            <person name="Lee Y.H."/>
            <person name="Bennetzen J.L."/>
            <person name="Choi D."/>
        </authorList>
    </citation>
    <scope>NUCLEOTIDE SEQUENCE [LARGE SCALE GENOMIC DNA]</scope>
    <source>
        <strain evidence="6">cv. CM334</strain>
    </source>
</reference>
<reference evidence="5 6" key="1">
    <citation type="journal article" date="2014" name="Nat. Genet.">
        <title>Genome sequence of the hot pepper provides insights into the evolution of pungency in Capsicum species.</title>
        <authorList>
            <person name="Kim S."/>
            <person name="Park M."/>
            <person name="Yeom S.I."/>
            <person name="Kim Y.M."/>
            <person name="Lee J.M."/>
            <person name="Lee H.A."/>
            <person name="Seo E."/>
            <person name="Choi J."/>
            <person name="Cheong K."/>
            <person name="Kim K.T."/>
            <person name="Jung K."/>
            <person name="Lee G.W."/>
            <person name="Oh S.K."/>
            <person name="Bae C."/>
            <person name="Kim S.B."/>
            <person name="Lee H.Y."/>
            <person name="Kim S.Y."/>
            <person name="Kim M.S."/>
            <person name="Kang B.C."/>
            <person name="Jo Y.D."/>
            <person name="Yang H.B."/>
            <person name="Jeong H.J."/>
            <person name="Kang W.H."/>
            <person name="Kwon J.K."/>
            <person name="Shin C."/>
            <person name="Lim J.Y."/>
            <person name="Park J.H."/>
            <person name="Huh J.H."/>
            <person name="Kim J.S."/>
            <person name="Kim B.D."/>
            <person name="Cohen O."/>
            <person name="Paran I."/>
            <person name="Suh M.C."/>
            <person name="Lee S.B."/>
            <person name="Kim Y.K."/>
            <person name="Shin Y."/>
            <person name="Noh S.J."/>
            <person name="Park J."/>
            <person name="Seo Y.S."/>
            <person name="Kwon S.Y."/>
            <person name="Kim H.A."/>
            <person name="Park J.M."/>
            <person name="Kim H.J."/>
            <person name="Choi S.B."/>
            <person name="Bosland P.W."/>
            <person name="Reeves G."/>
            <person name="Jo S.H."/>
            <person name="Lee B.W."/>
            <person name="Cho H.T."/>
            <person name="Choi H.S."/>
            <person name="Lee M.S."/>
            <person name="Yu Y."/>
            <person name="Do Choi Y."/>
            <person name="Park B.S."/>
            <person name="van Deynze A."/>
            <person name="Ashrafi H."/>
            <person name="Hill T."/>
            <person name="Kim W.T."/>
            <person name="Pai H.S."/>
            <person name="Ahn H.K."/>
            <person name="Yeam I."/>
            <person name="Giovannoni J.J."/>
            <person name="Rose J.K."/>
            <person name="Sorensen I."/>
            <person name="Lee S.J."/>
            <person name="Kim R.W."/>
            <person name="Choi I.Y."/>
            <person name="Choi B.S."/>
            <person name="Lim J.S."/>
            <person name="Lee Y.H."/>
            <person name="Choi D."/>
        </authorList>
    </citation>
    <scope>NUCLEOTIDE SEQUENCE [LARGE SCALE GENOMIC DNA]</scope>
    <source>
        <strain evidence="6">cv. CM334</strain>
    </source>
</reference>
<dbReference type="PANTHER" id="PTHR22999:SF23">
    <property type="entry name" value="SORTING NEXIN-16"/>
    <property type="match status" value="1"/>
</dbReference>
<comment type="caution">
    <text evidence="5">The sequence shown here is derived from an EMBL/GenBank/DDBJ whole genome shotgun (WGS) entry which is preliminary data.</text>
</comment>
<dbReference type="InterPro" id="IPR001683">
    <property type="entry name" value="PX_dom"/>
</dbReference>
<evidence type="ECO:0000256" key="1">
    <source>
        <dbReference type="ARBA" id="ARBA00004496"/>
    </source>
</evidence>
<evidence type="ECO:0000256" key="2">
    <source>
        <dbReference type="ARBA" id="ARBA00022490"/>
    </source>
</evidence>
<evidence type="ECO:0000313" key="6">
    <source>
        <dbReference type="Proteomes" id="UP000222542"/>
    </source>
</evidence>
<accession>A0A2G3AHP9</accession>
<dbReference type="Gramene" id="PHT93771">
    <property type="protein sequence ID" value="PHT93771"/>
    <property type="gene ID" value="T459_01653"/>
</dbReference>
<dbReference type="PROSITE" id="PS50195">
    <property type="entry name" value="PX"/>
    <property type="match status" value="1"/>
</dbReference>
<dbReference type="GO" id="GO:0016020">
    <property type="term" value="C:membrane"/>
    <property type="evidence" value="ECO:0007669"/>
    <property type="project" value="UniProtKB-ARBA"/>
</dbReference>
<proteinExistence type="predicted"/>
<keyword evidence="6" id="KW-1185">Reference proteome</keyword>